<protein>
    <recommendedName>
        <fullName evidence="12">Heme A synthase</fullName>
        <shortName evidence="12">HAS</shortName>
        <ecNumber evidence="12">1.17.99.9</ecNumber>
    </recommendedName>
    <alternativeName>
        <fullName evidence="12">Cytochrome aa3-controlling protein</fullName>
    </alternativeName>
</protein>
<feature type="transmembrane region" description="Helical" evidence="12">
    <location>
        <begin position="104"/>
        <end position="122"/>
    </location>
</feature>
<keyword evidence="6 12" id="KW-0560">Oxidoreductase</keyword>
<evidence type="ECO:0000256" key="5">
    <source>
        <dbReference type="ARBA" id="ARBA00022989"/>
    </source>
</evidence>
<dbReference type="InterPro" id="IPR023754">
    <property type="entry name" value="HemeA_Synthase_type2"/>
</dbReference>
<dbReference type="UniPathway" id="UPA00269">
    <property type="reaction ID" value="UER00713"/>
</dbReference>
<dbReference type="GO" id="GO:0005886">
    <property type="term" value="C:plasma membrane"/>
    <property type="evidence" value="ECO:0007669"/>
    <property type="project" value="UniProtKB-SubCell"/>
</dbReference>
<comment type="caution">
    <text evidence="13">The sequence shown here is derived from an EMBL/GenBank/DDBJ whole genome shotgun (WGS) entry which is preliminary data.</text>
</comment>
<feature type="transmembrane region" description="Helical" evidence="12">
    <location>
        <begin position="131"/>
        <end position="151"/>
    </location>
</feature>
<comment type="pathway">
    <text evidence="10 12">Porphyrin-containing compound metabolism; heme A biosynthesis; heme A from heme O: step 1/1.</text>
</comment>
<evidence type="ECO:0000256" key="10">
    <source>
        <dbReference type="ARBA" id="ARBA00044501"/>
    </source>
</evidence>
<comment type="function">
    <text evidence="12">Catalyzes the conversion of heme O to heme A by two successive hydroxylations of the methyl group at C8. The first hydroxylation forms heme I, the second hydroxylation results in an unstable dihydroxymethyl group, which spontaneously dehydrates, resulting in the formyl group of heme A.</text>
</comment>
<dbReference type="GO" id="GO:0016653">
    <property type="term" value="F:oxidoreductase activity, acting on NAD(P)H, heme protein as acceptor"/>
    <property type="evidence" value="ECO:0007669"/>
    <property type="project" value="TreeGrafter"/>
</dbReference>
<evidence type="ECO:0000256" key="7">
    <source>
        <dbReference type="ARBA" id="ARBA00023004"/>
    </source>
</evidence>
<dbReference type="EC" id="1.17.99.9" evidence="12"/>
<keyword evidence="5 12" id="KW-1133">Transmembrane helix</keyword>
<feature type="binding site" description="axial binding residue" evidence="12">
    <location>
        <position position="270"/>
    </location>
    <ligand>
        <name>heme</name>
        <dbReference type="ChEBI" id="CHEBI:30413"/>
    </ligand>
    <ligandPart>
        <name>Fe</name>
        <dbReference type="ChEBI" id="CHEBI:18248"/>
    </ligandPart>
</feature>
<reference evidence="13" key="2">
    <citation type="submission" date="2020-09" db="EMBL/GenBank/DDBJ databases">
        <authorList>
            <person name="Sun Q."/>
            <person name="Zhou Y."/>
        </authorList>
    </citation>
    <scope>NUCLEOTIDE SEQUENCE</scope>
    <source>
        <strain evidence="13">CGMCC 1.15725</strain>
    </source>
</reference>
<reference evidence="13" key="1">
    <citation type="journal article" date="2014" name="Int. J. Syst. Evol. Microbiol.">
        <title>Complete genome sequence of Corynebacterium casei LMG S-19264T (=DSM 44701T), isolated from a smear-ripened cheese.</title>
        <authorList>
            <consortium name="US DOE Joint Genome Institute (JGI-PGF)"/>
            <person name="Walter F."/>
            <person name="Albersmeier A."/>
            <person name="Kalinowski J."/>
            <person name="Ruckert C."/>
        </authorList>
    </citation>
    <scope>NUCLEOTIDE SEQUENCE</scope>
    <source>
        <strain evidence="13">CGMCC 1.15725</strain>
    </source>
</reference>
<keyword evidence="4 12" id="KW-0479">Metal-binding</keyword>
<evidence type="ECO:0000256" key="3">
    <source>
        <dbReference type="ARBA" id="ARBA00022692"/>
    </source>
</evidence>
<evidence type="ECO:0000256" key="12">
    <source>
        <dbReference type="HAMAP-Rule" id="MF_01665"/>
    </source>
</evidence>
<proteinExistence type="inferred from homology"/>
<sequence>MSIAATAVPVRKTATDRVVAYWLIATAVMILLMVVIGGVTRLTESGLSITEWKPVTGTLPPLSEAAWTDAFAKYQQIPEYREIHHGMTLAEFKGIFFWEYAHRLWGRLIGLVALVPLVLFLVQGRIKGADVPFLVAVPFLVGLQGALGWYMVESGLAVRTSVSQYRLTAHLMLAVAIYGYLIWIAADILRREPLWLDGARLRTFRRVARGILALVTLTMIAGGFTAGLKAGLTYNTFPLMDGRIVPEGYLQLDPWWLNLFENIATVQFDHRLLAITTFCAILAFWLAARGQCVPRSVRTPLNLLMLMACIQVALGISTLLLVVPVPLAATHQAGAVLLFTCALLTLHGLKEPRGARKPVQN</sequence>
<comment type="catalytic activity">
    <reaction evidence="11">
        <text>Fe(II)-heme o + 2 A + H2O = Fe(II)-heme a + 2 AH2</text>
        <dbReference type="Rhea" id="RHEA:63388"/>
        <dbReference type="ChEBI" id="CHEBI:13193"/>
        <dbReference type="ChEBI" id="CHEBI:15377"/>
        <dbReference type="ChEBI" id="CHEBI:17499"/>
        <dbReference type="ChEBI" id="CHEBI:60530"/>
        <dbReference type="ChEBI" id="CHEBI:61715"/>
        <dbReference type="EC" id="1.17.99.9"/>
    </reaction>
    <physiologicalReaction direction="left-to-right" evidence="11">
        <dbReference type="Rhea" id="RHEA:63389"/>
    </physiologicalReaction>
</comment>
<gene>
    <name evidence="12 13" type="primary">ctaA</name>
    <name evidence="13" type="ORF">GCM10011611_60510</name>
</gene>
<keyword evidence="3 12" id="KW-0812">Transmembrane</keyword>
<dbReference type="GO" id="GO:0046872">
    <property type="term" value="F:metal ion binding"/>
    <property type="evidence" value="ECO:0007669"/>
    <property type="project" value="UniProtKB-KW"/>
</dbReference>
<organism evidence="13 14">
    <name type="scientific">Aliidongia dinghuensis</name>
    <dbReference type="NCBI Taxonomy" id="1867774"/>
    <lineage>
        <taxon>Bacteria</taxon>
        <taxon>Pseudomonadati</taxon>
        <taxon>Pseudomonadota</taxon>
        <taxon>Alphaproteobacteria</taxon>
        <taxon>Rhodospirillales</taxon>
        <taxon>Dongiaceae</taxon>
        <taxon>Aliidongia</taxon>
    </lineage>
</organism>
<evidence type="ECO:0000313" key="14">
    <source>
        <dbReference type="Proteomes" id="UP000646365"/>
    </source>
</evidence>
<feature type="binding site" description="axial binding residue" evidence="12">
    <location>
        <position position="331"/>
    </location>
    <ligand>
        <name>heme</name>
        <dbReference type="ChEBI" id="CHEBI:30413"/>
    </ligand>
    <ligandPart>
        <name>Fe</name>
        <dbReference type="ChEBI" id="CHEBI:18248"/>
    </ligandPart>
</feature>
<feature type="transmembrane region" description="Helical" evidence="12">
    <location>
        <begin position="270"/>
        <end position="288"/>
    </location>
</feature>
<keyword evidence="14" id="KW-1185">Reference proteome</keyword>
<accession>A0A8J2Z187</accession>
<evidence type="ECO:0000256" key="4">
    <source>
        <dbReference type="ARBA" id="ARBA00022723"/>
    </source>
</evidence>
<dbReference type="PANTHER" id="PTHR23289">
    <property type="entry name" value="CYTOCHROME C OXIDASE ASSEMBLY PROTEIN COX15"/>
    <property type="match status" value="1"/>
</dbReference>
<comment type="subcellular location">
    <subcellularLocation>
        <location evidence="12">Cell membrane</location>
        <topology evidence="12">Multi-pass membrane protein</topology>
    </subcellularLocation>
    <subcellularLocation>
        <location evidence="2">Membrane</location>
        <topology evidence="2">Multi-pass membrane protein</topology>
    </subcellularLocation>
</comment>
<evidence type="ECO:0000256" key="11">
    <source>
        <dbReference type="ARBA" id="ARBA00048044"/>
    </source>
</evidence>
<dbReference type="GO" id="GO:0006784">
    <property type="term" value="P:heme A biosynthetic process"/>
    <property type="evidence" value="ECO:0007669"/>
    <property type="project" value="UniProtKB-UniRule"/>
</dbReference>
<dbReference type="GO" id="GO:0120547">
    <property type="term" value="F:heme A synthase activity"/>
    <property type="evidence" value="ECO:0007669"/>
    <property type="project" value="UniProtKB-EC"/>
</dbReference>
<dbReference type="EMBL" id="BMJQ01000023">
    <property type="protein sequence ID" value="GGF45937.1"/>
    <property type="molecule type" value="Genomic_DNA"/>
</dbReference>
<evidence type="ECO:0000256" key="8">
    <source>
        <dbReference type="ARBA" id="ARBA00023133"/>
    </source>
</evidence>
<dbReference type="InterPro" id="IPR003780">
    <property type="entry name" value="COX15/CtaA_fam"/>
</dbReference>
<feature type="transmembrane region" description="Helical" evidence="12">
    <location>
        <begin position="329"/>
        <end position="349"/>
    </location>
</feature>
<feature type="transmembrane region" description="Helical" evidence="12">
    <location>
        <begin position="300"/>
        <end position="323"/>
    </location>
</feature>
<dbReference type="RefSeq" id="WP_229744074.1">
    <property type="nucleotide sequence ID" value="NZ_BMJQ01000023.1"/>
</dbReference>
<dbReference type="Pfam" id="PF02628">
    <property type="entry name" value="COX15-CtaA"/>
    <property type="match status" value="1"/>
</dbReference>
<evidence type="ECO:0000313" key="13">
    <source>
        <dbReference type="EMBL" id="GGF45937.1"/>
    </source>
</evidence>
<evidence type="ECO:0000256" key="6">
    <source>
        <dbReference type="ARBA" id="ARBA00023002"/>
    </source>
</evidence>
<evidence type="ECO:0000256" key="9">
    <source>
        <dbReference type="ARBA" id="ARBA00023136"/>
    </source>
</evidence>
<dbReference type="AlphaFoldDB" id="A0A8J2Z187"/>
<feature type="transmembrane region" description="Helical" evidence="12">
    <location>
        <begin position="19"/>
        <end position="39"/>
    </location>
</feature>
<keyword evidence="9 12" id="KW-0472">Membrane</keyword>
<name>A0A8J2Z187_9PROT</name>
<evidence type="ECO:0000256" key="2">
    <source>
        <dbReference type="ARBA" id="ARBA00004141"/>
    </source>
</evidence>
<keyword evidence="12" id="KW-1003">Cell membrane</keyword>
<keyword evidence="7 12" id="KW-0408">Iron</keyword>
<feature type="transmembrane region" description="Helical" evidence="12">
    <location>
        <begin position="210"/>
        <end position="232"/>
    </location>
</feature>
<dbReference type="HAMAP" id="MF_01665">
    <property type="entry name" value="HemeA_synth_type2"/>
    <property type="match status" value="1"/>
</dbReference>
<evidence type="ECO:0000256" key="1">
    <source>
        <dbReference type="ARBA" id="ARBA00001970"/>
    </source>
</evidence>
<comment type="similarity">
    <text evidence="12">Belongs to the COX15/CtaA family. Type 2 subfamily.</text>
</comment>
<dbReference type="PANTHER" id="PTHR23289:SF2">
    <property type="entry name" value="CYTOCHROME C OXIDASE ASSEMBLY PROTEIN COX15 HOMOLOG"/>
    <property type="match status" value="1"/>
</dbReference>
<comment type="cofactor">
    <cofactor evidence="1 12">
        <name>heme b</name>
        <dbReference type="ChEBI" id="CHEBI:60344"/>
    </cofactor>
</comment>
<dbReference type="Proteomes" id="UP000646365">
    <property type="component" value="Unassembled WGS sequence"/>
</dbReference>
<feature type="transmembrane region" description="Helical" evidence="12">
    <location>
        <begin position="171"/>
        <end position="189"/>
    </location>
</feature>
<keyword evidence="8 12" id="KW-0350">Heme biosynthesis</keyword>
<comment type="subunit">
    <text evidence="12">Interacts with CtaB.</text>
</comment>